<dbReference type="InterPro" id="IPR044641">
    <property type="entry name" value="Lsm7/SmG-like"/>
</dbReference>
<feature type="domain" description="Sm" evidence="4">
    <location>
        <begin position="31"/>
        <end position="104"/>
    </location>
</feature>
<evidence type="ECO:0000313" key="6">
    <source>
        <dbReference type="Proteomes" id="UP000324585"/>
    </source>
</evidence>
<dbReference type="GO" id="GO:0043186">
    <property type="term" value="C:P granule"/>
    <property type="evidence" value="ECO:0007669"/>
    <property type="project" value="TreeGrafter"/>
</dbReference>
<dbReference type="GO" id="GO:0071013">
    <property type="term" value="C:catalytic step 2 spliceosome"/>
    <property type="evidence" value="ECO:0007669"/>
    <property type="project" value="TreeGrafter"/>
</dbReference>
<dbReference type="OrthoDB" id="2146at2759"/>
<dbReference type="GO" id="GO:0097526">
    <property type="term" value="C:spliceosomal tri-snRNP complex"/>
    <property type="evidence" value="ECO:0007669"/>
    <property type="project" value="TreeGrafter"/>
</dbReference>
<keyword evidence="2 5" id="KW-0687">Ribonucleoprotein</keyword>
<dbReference type="GO" id="GO:0005686">
    <property type="term" value="C:U2 snRNP"/>
    <property type="evidence" value="ECO:0007669"/>
    <property type="project" value="TreeGrafter"/>
</dbReference>
<evidence type="ECO:0000256" key="3">
    <source>
        <dbReference type="ARBA" id="ARBA00041356"/>
    </source>
</evidence>
<dbReference type="OMA" id="MSKAQPP"/>
<accession>A0A5J4Z942</accession>
<dbReference type="Gene3D" id="2.30.30.100">
    <property type="match status" value="1"/>
</dbReference>
<proteinExistence type="inferred from homology"/>
<dbReference type="Pfam" id="PF01423">
    <property type="entry name" value="LSM"/>
    <property type="match status" value="1"/>
</dbReference>
<protein>
    <recommendedName>
        <fullName evidence="3">Sm protein G</fullName>
    </recommendedName>
</protein>
<reference evidence="6" key="1">
    <citation type="journal article" date="2019" name="Nat. Commun.">
        <title>Expansion of phycobilisome linker gene families in mesophilic red algae.</title>
        <authorList>
            <person name="Lee J."/>
            <person name="Kim D."/>
            <person name="Bhattacharya D."/>
            <person name="Yoon H.S."/>
        </authorList>
    </citation>
    <scope>NUCLEOTIDE SEQUENCE [LARGE SCALE GENOMIC DNA]</scope>
    <source>
        <strain evidence="6">CCMP 1328</strain>
    </source>
</reference>
<dbReference type="InterPro" id="IPR001163">
    <property type="entry name" value="Sm_dom_euk/arc"/>
</dbReference>
<name>A0A5J4Z942_PORPP</name>
<evidence type="ECO:0000259" key="4">
    <source>
        <dbReference type="PROSITE" id="PS52002"/>
    </source>
</evidence>
<dbReference type="GO" id="GO:0005685">
    <property type="term" value="C:U1 snRNP"/>
    <property type="evidence" value="ECO:0007669"/>
    <property type="project" value="TreeGrafter"/>
</dbReference>
<dbReference type="GO" id="GO:0005682">
    <property type="term" value="C:U5 snRNP"/>
    <property type="evidence" value="ECO:0007669"/>
    <property type="project" value="TreeGrafter"/>
</dbReference>
<dbReference type="SMART" id="SM00651">
    <property type="entry name" value="Sm"/>
    <property type="match status" value="1"/>
</dbReference>
<comment type="caution">
    <text evidence="5">The sequence shown here is derived from an EMBL/GenBank/DDBJ whole genome shotgun (WGS) entry which is preliminary data.</text>
</comment>
<dbReference type="SUPFAM" id="SSF50182">
    <property type="entry name" value="Sm-like ribonucleoproteins"/>
    <property type="match status" value="1"/>
</dbReference>
<dbReference type="GO" id="GO:0005687">
    <property type="term" value="C:U4 snRNP"/>
    <property type="evidence" value="ECO:0007669"/>
    <property type="project" value="TreeGrafter"/>
</dbReference>
<gene>
    <name evidence="5" type="ORF">FVE85_6762</name>
</gene>
<dbReference type="Proteomes" id="UP000324585">
    <property type="component" value="Unassembled WGS sequence"/>
</dbReference>
<keyword evidence="6" id="KW-1185">Reference proteome</keyword>
<dbReference type="GO" id="GO:0071011">
    <property type="term" value="C:precatalytic spliceosome"/>
    <property type="evidence" value="ECO:0007669"/>
    <property type="project" value="TreeGrafter"/>
</dbReference>
<dbReference type="GO" id="GO:0003723">
    <property type="term" value="F:RNA binding"/>
    <property type="evidence" value="ECO:0007669"/>
    <property type="project" value="InterPro"/>
</dbReference>
<organism evidence="5 6">
    <name type="scientific">Porphyridium purpureum</name>
    <name type="common">Red alga</name>
    <name type="synonym">Porphyridium cruentum</name>
    <dbReference type="NCBI Taxonomy" id="35688"/>
    <lineage>
        <taxon>Eukaryota</taxon>
        <taxon>Rhodophyta</taxon>
        <taxon>Bangiophyceae</taxon>
        <taxon>Porphyridiales</taxon>
        <taxon>Porphyridiaceae</taxon>
        <taxon>Porphyridium</taxon>
    </lineage>
</organism>
<dbReference type="GO" id="GO:0005689">
    <property type="term" value="C:U12-type spliceosomal complex"/>
    <property type="evidence" value="ECO:0007669"/>
    <property type="project" value="TreeGrafter"/>
</dbReference>
<dbReference type="InterPro" id="IPR010920">
    <property type="entry name" value="LSM_dom_sf"/>
</dbReference>
<evidence type="ECO:0000256" key="1">
    <source>
        <dbReference type="ARBA" id="ARBA00006850"/>
    </source>
</evidence>
<dbReference type="AlphaFoldDB" id="A0A5J4Z942"/>
<dbReference type="PANTHER" id="PTHR10553:SF2">
    <property type="entry name" value="SMALL NUCLEAR RIBONUCLEOPROTEIN G"/>
    <property type="match status" value="1"/>
</dbReference>
<sequence length="105" mass="11797">MPVLTAACVACGHRSNKERVVGEEGTRNMARYLPEMKRLMNRQLHVSLNGQREVRGTLRGYDQFMNIVLDDAVQVHRGDADDTPLGTVVIRGSSIVVMDVRERMT</sequence>
<dbReference type="GO" id="GO:0071004">
    <property type="term" value="C:U2-type prespliceosome"/>
    <property type="evidence" value="ECO:0007669"/>
    <property type="project" value="TreeGrafter"/>
</dbReference>
<dbReference type="PROSITE" id="PS52002">
    <property type="entry name" value="SM"/>
    <property type="match status" value="1"/>
</dbReference>
<dbReference type="GO" id="GO:0000398">
    <property type="term" value="P:mRNA splicing, via spliceosome"/>
    <property type="evidence" value="ECO:0007669"/>
    <property type="project" value="TreeGrafter"/>
</dbReference>
<dbReference type="PANTHER" id="PTHR10553">
    <property type="entry name" value="SMALL NUCLEAR RIBONUCLEOPROTEIN"/>
    <property type="match status" value="1"/>
</dbReference>
<evidence type="ECO:0000256" key="2">
    <source>
        <dbReference type="ARBA" id="ARBA00023274"/>
    </source>
</evidence>
<dbReference type="InterPro" id="IPR047575">
    <property type="entry name" value="Sm"/>
</dbReference>
<evidence type="ECO:0000313" key="5">
    <source>
        <dbReference type="EMBL" id="KAA8499177.1"/>
    </source>
</evidence>
<comment type="similarity">
    <text evidence="1">Belongs to the snRNP Sm proteins family.</text>
</comment>
<dbReference type="GO" id="GO:0034719">
    <property type="term" value="C:SMN-Sm protein complex"/>
    <property type="evidence" value="ECO:0007669"/>
    <property type="project" value="TreeGrafter"/>
</dbReference>
<dbReference type="EMBL" id="VRMN01000001">
    <property type="protein sequence ID" value="KAA8499177.1"/>
    <property type="molecule type" value="Genomic_DNA"/>
</dbReference>